<keyword evidence="2" id="KW-1185">Reference proteome</keyword>
<gene>
    <name evidence="1" type="ORF">IW252_002445</name>
</gene>
<sequence>MFSRTPSAAHSDDPLSALRQSLTMAAFYPQLVEDVVVDALDAETPVDHFVHLETHFDRDEVHRHITALVVTEDVLVIAHVDDQQLDESGAHVVAQASTESIPVARIGSVLLSSMHHQPQSYSSGDPVKEMTLAIAWSGGQRLDLVPAGCADPECDADHGYTGTVAREDLVLRISAEADGPHAVQNARRFARNLRKINTAAALGRPVRGQQDRA</sequence>
<dbReference type="AlphaFoldDB" id="A0A931DBS6"/>
<proteinExistence type="predicted"/>
<evidence type="ECO:0000313" key="1">
    <source>
        <dbReference type="EMBL" id="MBG6085678.1"/>
    </source>
</evidence>
<evidence type="ECO:0008006" key="3">
    <source>
        <dbReference type="Google" id="ProtNLM"/>
    </source>
</evidence>
<protein>
    <recommendedName>
        <fullName evidence="3">Cell wall biosynthesis glycosyltransferase</fullName>
    </recommendedName>
</protein>
<dbReference type="EMBL" id="JADOTZ010000001">
    <property type="protein sequence ID" value="MBG6085678.1"/>
    <property type="molecule type" value="Genomic_DNA"/>
</dbReference>
<name>A0A931DBS6_9MICC</name>
<dbReference type="Proteomes" id="UP000625033">
    <property type="component" value="Unassembled WGS sequence"/>
</dbReference>
<dbReference type="InterPro" id="IPR046040">
    <property type="entry name" value="DUF5998"/>
</dbReference>
<accession>A0A931DBS6</accession>
<comment type="caution">
    <text evidence="1">The sequence shown here is derived from an EMBL/GenBank/DDBJ whole genome shotgun (WGS) entry which is preliminary data.</text>
</comment>
<evidence type="ECO:0000313" key="2">
    <source>
        <dbReference type="Proteomes" id="UP000625033"/>
    </source>
</evidence>
<dbReference type="RefSeq" id="WP_196836837.1">
    <property type="nucleotide sequence ID" value="NZ_JADOTZ010000001.1"/>
</dbReference>
<organism evidence="1 2">
    <name type="scientific">Zhihengliuella flava</name>
    <dbReference type="NCBI Taxonomy" id="1285193"/>
    <lineage>
        <taxon>Bacteria</taxon>
        <taxon>Bacillati</taxon>
        <taxon>Actinomycetota</taxon>
        <taxon>Actinomycetes</taxon>
        <taxon>Micrococcales</taxon>
        <taxon>Micrococcaceae</taxon>
        <taxon>Zhihengliuella</taxon>
    </lineage>
</organism>
<dbReference type="Pfam" id="PF19461">
    <property type="entry name" value="DUF5998"/>
    <property type="match status" value="1"/>
</dbReference>
<reference evidence="1" key="1">
    <citation type="submission" date="2020-11" db="EMBL/GenBank/DDBJ databases">
        <title>Sequencing the genomes of 1000 actinobacteria strains.</title>
        <authorList>
            <person name="Klenk H.-P."/>
        </authorList>
    </citation>
    <scope>NUCLEOTIDE SEQUENCE</scope>
    <source>
        <strain evidence="1">DSM 26152</strain>
    </source>
</reference>